<dbReference type="PANTHER" id="PTHR46880">
    <property type="entry name" value="RAS-ASSOCIATING DOMAIN-CONTAINING PROTEIN"/>
    <property type="match status" value="1"/>
</dbReference>
<evidence type="ECO:0000313" key="1">
    <source>
        <dbReference type="EMBL" id="KAJ8353658.1"/>
    </source>
</evidence>
<comment type="caution">
    <text evidence="1">The sequence shown here is derived from an EMBL/GenBank/DDBJ whole genome shotgun (WGS) entry which is preliminary data.</text>
</comment>
<proteinExistence type="predicted"/>
<dbReference type="PANTHER" id="PTHR46880:SF5">
    <property type="entry name" value="DUF4371 DOMAIN-CONTAINING PROTEIN"/>
    <property type="match status" value="1"/>
</dbReference>
<sequence length="106" mass="11683">MHCVHCKACGTEIAAQEAKRTLKFNTAYTIAKELAFTKFKPMLLLMKKNAIDINMTYANDKSCANIIGVIADTIREHSAAKVSSAQYMSFIIDGDTDVSVIKPQHS</sequence>
<dbReference type="AlphaFoldDB" id="A0A9Q1IV55"/>
<name>A0A9Q1IV55_SYNKA</name>
<gene>
    <name evidence="1" type="ORF">SKAU_G00212250</name>
</gene>
<dbReference type="OrthoDB" id="8551997at2759"/>
<protein>
    <submittedName>
        <fullName evidence="1">Uncharacterized protein</fullName>
    </submittedName>
</protein>
<dbReference type="EMBL" id="JAINUF010000007">
    <property type="protein sequence ID" value="KAJ8353658.1"/>
    <property type="molecule type" value="Genomic_DNA"/>
</dbReference>
<organism evidence="1 2">
    <name type="scientific">Synaphobranchus kaupii</name>
    <name type="common">Kaup's arrowtooth eel</name>
    <dbReference type="NCBI Taxonomy" id="118154"/>
    <lineage>
        <taxon>Eukaryota</taxon>
        <taxon>Metazoa</taxon>
        <taxon>Chordata</taxon>
        <taxon>Craniata</taxon>
        <taxon>Vertebrata</taxon>
        <taxon>Euteleostomi</taxon>
        <taxon>Actinopterygii</taxon>
        <taxon>Neopterygii</taxon>
        <taxon>Teleostei</taxon>
        <taxon>Anguilliformes</taxon>
        <taxon>Synaphobranchidae</taxon>
        <taxon>Synaphobranchus</taxon>
    </lineage>
</organism>
<accession>A0A9Q1IV55</accession>
<reference evidence="1" key="1">
    <citation type="journal article" date="2023" name="Science">
        <title>Genome structures resolve the early diversification of teleost fishes.</title>
        <authorList>
            <person name="Parey E."/>
            <person name="Louis A."/>
            <person name="Montfort J."/>
            <person name="Bouchez O."/>
            <person name="Roques C."/>
            <person name="Iampietro C."/>
            <person name="Lluch J."/>
            <person name="Castinel A."/>
            <person name="Donnadieu C."/>
            <person name="Desvignes T."/>
            <person name="Floi Bucao C."/>
            <person name="Jouanno E."/>
            <person name="Wen M."/>
            <person name="Mejri S."/>
            <person name="Dirks R."/>
            <person name="Jansen H."/>
            <person name="Henkel C."/>
            <person name="Chen W.J."/>
            <person name="Zahm M."/>
            <person name="Cabau C."/>
            <person name="Klopp C."/>
            <person name="Thompson A.W."/>
            <person name="Robinson-Rechavi M."/>
            <person name="Braasch I."/>
            <person name="Lecointre G."/>
            <person name="Bobe J."/>
            <person name="Postlethwait J.H."/>
            <person name="Berthelot C."/>
            <person name="Roest Crollius H."/>
            <person name="Guiguen Y."/>
        </authorList>
    </citation>
    <scope>NUCLEOTIDE SEQUENCE</scope>
    <source>
        <strain evidence="1">WJC10195</strain>
    </source>
</reference>
<dbReference type="Proteomes" id="UP001152622">
    <property type="component" value="Chromosome 7"/>
</dbReference>
<keyword evidence="2" id="KW-1185">Reference proteome</keyword>
<evidence type="ECO:0000313" key="2">
    <source>
        <dbReference type="Proteomes" id="UP001152622"/>
    </source>
</evidence>